<dbReference type="Proteomes" id="UP000807769">
    <property type="component" value="Unassembled WGS sequence"/>
</dbReference>
<evidence type="ECO:0000256" key="2">
    <source>
        <dbReference type="ARBA" id="ARBA00022771"/>
    </source>
</evidence>
<dbReference type="PROSITE" id="PS50280">
    <property type="entry name" value="SET"/>
    <property type="match status" value="1"/>
</dbReference>
<evidence type="ECO:0008006" key="10">
    <source>
        <dbReference type="Google" id="ProtNLM"/>
    </source>
</evidence>
<dbReference type="EMBL" id="JABBWG010000028">
    <property type="protein sequence ID" value="KAG1811885.1"/>
    <property type="molecule type" value="Genomic_DNA"/>
</dbReference>
<dbReference type="InterPro" id="IPR050869">
    <property type="entry name" value="H3K4_H4K5_MeTrfase"/>
</dbReference>
<dbReference type="Gene3D" id="1.10.220.160">
    <property type="match status" value="1"/>
</dbReference>
<dbReference type="PANTHER" id="PTHR12197:SF251">
    <property type="entry name" value="EG:BACR7C10.4 PROTEIN"/>
    <property type="match status" value="1"/>
</dbReference>
<name>A0A9P7E5T5_9AGAM</name>
<dbReference type="SMART" id="SM00317">
    <property type="entry name" value="SET"/>
    <property type="match status" value="1"/>
</dbReference>
<accession>A0A9P7E5T5</accession>
<dbReference type="OrthoDB" id="265717at2759"/>
<dbReference type="GO" id="GO:0008270">
    <property type="term" value="F:zinc ion binding"/>
    <property type="evidence" value="ECO:0007669"/>
    <property type="project" value="UniProtKB-KW"/>
</dbReference>
<keyword evidence="3" id="KW-0862">Zinc</keyword>
<evidence type="ECO:0000256" key="1">
    <source>
        <dbReference type="ARBA" id="ARBA00022723"/>
    </source>
</evidence>
<evidence type="ECO:0000259" key="7">
    <source>
        <dbReference type="PROSITE" id="PS50865"/>
    </source>
</evidence>
<sequence>MSFASLKYQRQSKASRSYVTSTNHSEESHSTTIPKLTLSDDPNTSTPSNGGTVYHGIPENVEVRVSAISGRGLWAKNLIKAGSVIISLRPYSFALASRCLDSHCSSCATTSNSGLLRCTKCHTVRYCNATCQTNDWSLHRLECSALRKWAKSAPSKKLSVPSDAVRCLGRILWQKKKEGFDSSWSKEIDALQSHRHSLQPRVVENNTYLAHSLVRYLGLSSPGELSEFGIVSAGDLADLISRFVTNTFALTSPSLTPVGVSVSPLVALFNHSCDPGAVIVFPRSSRNPAEEPQMQVIALRDISPNEEASINHFLEALSLTSDYYQILTSYIDTTLPRSLRQAALEETYDFTCQCELCHDGNKIDPRESIWCPKSCGGMCPAPSDENETYQCEKCHAVVATPGFIMDALRIGQEALAKATSIQNTDHDKALQLTTNIIPILVSAGLTPSCHPLLALIGLHKSFLLSSLSANIAQELLDETIRTAAKHYMGLSAILCDGHPVRAVALAEFGKLLAVDEPHPVTSLPTNIAFPPSGPSRLKAAYETLVRARHELIIGFGRNNDGGELGRNIRETVVSLEKELGVWTQGIHNTLQDSLDSLRK</sequence>
<dbReference type="PROSITE" id="PS50865">
    <property type="entry name" value="ZF_MYND_2"/>
    <property type="match status" value="1"/>
</dbReference>
<dbReference type="PANTHER" id="PTHR12197">
    <property type="entry name" value="HISTONE-LYSINE N-METHYLTRANSFERASE SMYD"/>
    <property type="match status" value="1"/>
</dbReference>
<evidence type="ECO:0000256" key="5">
    <source>
        <dbReference type="SAM" id="MobiDB-lite"/>
    </source>
</evidence>
<feature type="domain" description="SET" evidence="6">
    <location>
        <begin position="59"/>
        <end position="313"/>
    </location>
</feature>
<dbReference type="SUPFAM" id="SSF82199">
    <property type="entry name" value="SET domain"/>
    <property type="match status" value="1"/>
</dbReference>
<keyword evidence="1" id="KW-0479">Metal-binding</keyword>
<dbReference type="InterPro" id="IPR002893">
    <property type="entry name" value="Znf_MYND"/>
</dbReference>
<dbReference type="RefSeq" id="XP_041190306.1">
    <property type="nucleotide sequence ID" value="XM_041331347.1"/>
</dbReference>
<gene>
    <name evidence="8" type="ORF">BJ212DRAFT_1277249</name>
</gene>
<organism evidence="8 9">
    <name type="scientific">Suillus subaureus</name>
    <dbReference type="NCBI Taxonomy" id="48587"/>
    <lineage>
        <taxon>Eukaryota</taxon>
        <taxon>Fungi</taxon>
        <taxon>Dikarya</taxon>
        <taxon>Basidiomycota</taxon>
        <taxon>Agaricomycotina</taxon>
        <taxon>Agaricomycetes</taxon>
        <taxon>Agaricomycetidae</taxon>
        <taxon>Boletales</taxon>
        <taxon>Suillineae</taxon>
        <taxon>Suillaceae</taxon>
        <taxon>Suillus</taxon>
    </lineage>
</organism>
<keyword evidence="2 4" id="KW-0863">Zinc-finger</keyword>
<keyword evidence="9" id="KW-1185">Reference proteome</keyword>
<evidence type="ECO:0000256" key="3">
    <source>
        <dbReference type="ARBA" id="ARBA00022833"/>
    </source>
</evidence>
<dbReference type="GeneID" id="64625364"/>
<proteinExistence type="predicted"/>
<dbReference type="AlphaFoldDB" id="A0A9P7E5T5"/>
<feature type="domain" description="MYND-type" evidence="7">
    <location>
        <begin position="104"/>
        <end position="143"/>
    </location>
</feature>
<dbReference type="Pfam" id="PF01753">
    <property type="entry name" value="zf-MYND"/>
    <property type="match status" value="1"/>
</dbReference>
<dbReference type="Gene3D" id="2.170.270.10">
    <property type="entry name" value="SET domain"/>
    <property type="match status" value="1"/>
</dbReference>
<dbReference type="InterPro" id="IPR046341">
    <property type="entry name" value="SET_dom_sf"/>
</dbReference>
<comment type="caution">
    <text evidence="8">The sequence shown here is derived from an EMBL/GenBank/DDBJ whole genome shotgun (WGS) entry which is preliminary data.</text>
</comment>
<evidence type="ECO:0000256" key="4">
    <source>
        <dbReference type="PROSITE-ProRule" id="PRU00134"/>
    </source>
</evidence>
<dbReference type="Pfam" id="PF00856">
    <property type="entry name" value="SET"/>
    <property type="match status" value="1"/>
</dbReference>
<dbReference type="Gene3D" id="6.10.140.2220">
    <property type="match status" value="1"/>
</dbReference>
<dbReference type="GO" id="GO:0005634">
    <property type="term" value="C:nucleus"/>
    <property type="evidence" value="ECO:0007669"/>
    <property type="project" value="TreeGrafter"/>
</dbReference>
<protein>
    <recommendedName>
        <fullName evidence="10">MYND-type domain-containing protein</fullName>
    </recommendedName>
</protein>
<feature type="compositionally biased region" description="Polar residues" evidence="5">
    <location>
        <begin position="40"/>
        <end position="51"/>
    </location>
</feature>
<feature type="region of interest" description="Disordered" evidence="5">
    <location>
        <begin position="15"/>
        <end position="54"/>
    </location>
</feature>
<evidence type="ECO:0000313" key="8">
    <source>
        <dbReference type="EMBL" id="KAG1811885.1"/>
    </source>
</evidence>
<evidence type="ECO:0000313" key="9">
    <source>
        <dbReference type="Proteomes" id="UP000807769"/>
    </source>
</evidence>
<dbReference type="InterPro" id="IPR001214">
    <property type="entry name" value="SET_dom"/>
</dbReference>
<reference evidence="8" key="1">
    <citation type="journal article" date="2020" name="New Phytol.">
        <title>Comparative genomics reveals dynamic genome evolution in host specialist ectomycorrhizal fungi.</title>
        <authorList>
            <person name="Lofgren L.A."/>
            <person name="Nguyen N.H."/>
            <person name="Vilgalys R."/>
            <person name="Ruytinx J."/>
            <person name="Liao H.L."/>
            <person name="Branco S."/>
            <person name="Kuo A."/>
            <person name="LaButti K."/>
            <person name="Lipzen A."/>
            <person name="Andreopoulos W."/>
            <person name="Pangilinan J."/>
            <person name="Riley R."/>
            <person name="Hundley H."/>
            <person name="Na H."/>
            <person name="Barry K."/>
            <person name="Grigoriev I.V."/>
            <person name="Stajich J.E."/>
            <person name="Kennedy P.G."/>
        </authorList>
    </citation>
    <scope>NUCLEOTIDE SEQUENCE</scope>
    <source>
        <strain evidence="8">MN1</strain>
    </source>
</reference>
<evidence type="ECO:0000259" key="6">
    <source>
        <dbReference type="PROSITE" id="PS50280"/>
    </source>
</evidence>